<evidence type="ECO:0000313" key="2">
    <source>
        <dbReference type="Proteomes" id="UP001601992"/>
    </source>
</evidence>
<dbReference type="EMBL" id="JBIAQY010000002">
    <property type="protein sequence ID" value="MFF3567802.1"/>
    <property type="molecule type" value="Genomic_DNA"/>
</dbReference>
<dbReference type="Pfam" id="PF02566">
    <property type="entry name" value="OsmC"/>
    <property type="match status" value="1"/>
</dbReference>
<dbReference type="PANTHER" id="PTHR35368:SF1">
    <property type="entry name" value="HYDROPEROXIDE REDUCTASE"/>
    <property type="match status" value="1"/>
</dbReference>
<dbReference type="InterPro" id="IPR003718">
    <property type="entry name" value="OsmC/Ohr_fam"/>
</dbReference>
<keyword evidence="1" id="KW-0575">Peroxidase</keyword>
<organism evidence="1 2">
    <name type="scientific">Nocardia jiangxiensis</name>
    <dbReference type="NCBI Taxonomy" id="282685"/>
    <lineage>
        <taxon>Bacteria</taxon>
        <taxon>Bacillati</taxon>
        <taxon>Actinomycetota</taxon>
        <taxon>Actinomycetes</taxon>
        <taxon>Mycobacteriales</taxon>
        <taxon>Nocardiaceae</taxon>
        <taxon>Nocardia</taxon>
    </lineage>
</organism>
<dbReference type="PANTHER" id="PTHR35368">
    <property type="entry name" value="HYDROPEROXIDE REDUCTASE"/>
    <property type="match status" value="1"/>
</dbReference>
<dbReference type="Proteomes" id="UP001601992">
    <property type="component" value="Unassembled WGS sequence"/>
</dbReference>
<evidence type="ECO:0000313" key="1">
    <source>
        <dbReference type="EMBL" id="MFF3567802.1"/>
    </source>
</evidence>
<dbReference type="InterPro" id="IPR052924">
    <property type="entry name" value="OsmC/Ohr_hydroprdx_reductase"/>
</dbReference>
<dbReference type="SUPFAM" id="SSF82784">
    <property type="entry name" value="OsmC-like"/>
    <property type="match status" value="1"/>
</dbReference>
<dbReference type="InterPro" id="IPR015946">
    <property type="entry name" value="KH_dom-like_a/b"/>
</dbReference>
<keyword evidence="2" id="KW-1185">Reference proteome</keyword>
<gene>
    <name evidence="1" type="ORF">ACFYXQ_08445</name>
</gene>
<name>A0ABW6RUX4_9NOCA</name>
<reference evidence="1 2" key="1">
    <citation type="submission" date="2024-10" db="EMBL/GenBank/DDBJ databases">
        <title>The Natural Products Discovery Center: Release of the First 8490 Sequenced Strains for Exploring Actinobacteria Biosynthetic Diversity.</title>
        <authorList>
            <person name="Kalkreuter E."/>
            <person name="Kautsar S.A."/>
            <person name="Yang D."/>
            <person name="Bader C.D."/>
            <person name="Teijaro C.N."/>
            <person name="Fluegel L."/>
            <person name="Davis C.M."/>
            <person name="Simpson J.R."/>
            <person name="Lauterbach L."/>
            <person name="Steele A.D."/>
            <person name="Gui C."/>
            <person name="Meng S."/>
            <person name="Li G."/>
            <person name="Viehrig K."/>
            <person name="Ye F."/>
            <person name="Su P."/>
            <person name="Kiefer A.F."/>
            <person name="Nichols A."/>
            <person name="Cepeda A.J."/>
            <person name="Yan W."/>
            <person name="Fan B."/>
            <person name="Jiang Y."/>
            <person name="Adhikari A."/>
            <person name="Zheng C.-J."/>
            <person name="Schuster L."/>
            <person name="Cowan T.M."/>
            <person name="Smanski M.J."/>
            <person name="Chevrette M.G."/>
            <person name="De Carvalho L.P.S."/>
            <person name="Shen B."/>
        </authorList>
    </citation>
    <scope>NUCLEOTIDE SEQUENCE [LARGE SCALE GENOMIC DNA]</scope>
    <source>
        <strain evidence="1 2">NPDC002593</strain>
    </source>
</reference>
<protein>
    <submittedName>
        <fullName evidence="1">OsmC family protein</fullName>
        <ecNumber evidence="1">1.11.1.-</ecNumber>
    </submittedName>
</protein>
<dbReference type="EC" id="1.11.1.-" evidence="1"/>
<keyword evidence="1" id="KW-0560">Oxidoreductase</keyword>
<dbReference type="InterPro" id="IPR036102">
    <property type="entry name" value="OsmC/Ohrsf"/>
</dbReference>
<dbReference type="Gene3D" id="3.30.300.20">
    <property type="match status" value="1"/>
</dbReference>
<accession>A0ABW6RUX4</accession>
<dbReference type="RefSeq" id="WP_387403016.1">
    <property type="nucleotide sequence ID" value="NZ_JBIAQY010000002.1"/>
</dbReference>
<comment type="caution">
    <text evidence="1">The sequence shown here is derived from an EMBL/GenBank/DDBJ whole genome shotgun (WGS) entry which is preliminary data.</text>
</comment>
<sequence>MTDRVPSENDALNGISAGHRAALAARIRDSDLVARFSGPWTAQTQWRGGFRVDARARTHTVVFDEPADLTAEDSAPTPHEYLLSAVGACVTDGVVLHATMAGIRIRRLSVTVTGTFENILRWAELADEGNPGFGTLEISGDLDADADRDTLTALWNRAIAGSPVAQTVSRPTSIVSRLTVTPQD</sequence>
<dbReference type="GO" id="GO:0004601">
    <property type="term" value="F:peroxidase activity"/>
    <property type="evidence" value="ECO:0007669"/>
    <property type="project" value="UniProtKB-KW"/>
</dbReference>
<proteinExistence type="predicted"/>